<gene>
    <name evidence="3" type="primary">pag1</name>
</gene>
<proteinExistence type="predicted"/>
<dbReference type="InterPro" id="IPR032748">
    <property type="entry name" value="PAG"/>
</dbReference>
<name>A0A6P8GSW4_CLUHA</name>
<dbReference type="Pfam" id="PF15347">
    <property type="entry name" value="PAG"/>
    <property type="match status" value="1"/>
</dbReference>
<dbReference type="GO" id="GO:0035556">
    <property type="term" value="P:intracellular signal transduction"/>
    <property type="evidence" value="ECO:0007669"/>
    <property type="project" value="InterPro"/>
</dbReference>
<organism evidence="2 3">
    <name type="scientific">Clupea harengus</name>
    <name type="common">Atlantic herring</name>
    <dbReference type="NCBI Taxonomy" id="7950"/>
    <lineage>
        <taxon>Eukaryota</taxon>
        <taxon>Metazoa</taxon>
        <taxon>Chordata</taxon>
        <taxon>Craniata</taxon>
        <taxon>Vertebrata</taxon>
        <taxon>Euteleostomi</taxon>
        <taxon>Actinopterygii</taxon>
        <taxon>Neopterygii</taxon>
        <taxon>Teleostei</taxon>
        <taxon>Clupei</taxon>
        <taxon>Clupeiformes</taxon>
        <taxon>Clupeoidei</taxon>
        <taxon>Clupeidae</taxon>
        <taxon>Clupea</taxon>
    </lineage>
</organism>
<feature type="region of interest" description="Disordered" evidence="1">
    <location>
        <begin position="75"/>
        <end position="381"/>
    </location>
</feature>
<keyword evidence="2" id="KW-1185">Reference proteome</keyword>
<feature type="compositionally biased region" description="Pro residues" evidence="1">
    <location>
        <begin position="213"/>
        <end position="228"/>
    </location>
</feature>
<dbReference type="Proteomes" id="UP000515152">
    <property type="component" value="Chromosome 19"/>
</dbReference>
<dbReference type="PANTHER" id="PTHR16322">
    <property type="entry name" value="PHOSPHOPROTEIN ASSOCIATED WITH GLYCOSPHINGOLIPID-ENRICHED MICRODOMAINS 1"/>
    <property type="match status" value="1"/>
</dbReference>
<feature type="compositionally biased region" description="Basic and acidic residues" evidence="1">
    <location>
        <begin position="259"/>
        <end position="273"/>
    </location>
</feature>
<feature type="region of interest" description="Disordered" evidence="1">
    <location>
        <begin position="402"/>
        <end position="458"/>
    </location>
</feature>
<dbReference type="AlphaFoldDB" id="A0A6P8GSW4"/>
<dbReference type="GO" id="GO:0005886">
    <property type="term" value="C:plasma membrane"/>
    <property type="evidence" value="ECO:0007669"/>
    <property type="project" value="InterPro"/>
</dbReference>
<feature type="compositionally biased region" description="Polar residues" evidence="1">
    <location>
        <begin position="151"/>
        <end position="163"/>
    </location>
</feature>
<dbReference type="GO" id="GO:0045121">
    <property type="term" value="C:membrane raft"/>
    <property type="evidence" value="ECO:0007669"/>
    <property type="project" value="InterPro"/>
</dbReference>
<feature type="compositionally biased region" description="Polar residues" evidence="1">
    <location>
        <begin position="77"/>
        <end position="125"/>
    </location>
</feature>
<evidence type="ECO:0000313" key="2">
    <source>
        <dbReference type="Proteomes" id="UP000515152"/>
    </source>
</evidence>
<dbReference type="KEGG" id="char:105890376"/>
<sequence>MAPALSVVLGAELAGSGVIVLANGHLALVGILTALSAFLLLSLLLMLCASCQGQKKGSGHPGDHETLMNGVSEKDVCSQSVESHGTDLAASSSHNGPLTSGTVLTDTMDTSPHPSEEMLSSQSELRSSKCPQDRELPSIPAAPGGGPALNGSVTSDPQASSGDGTYEMVRDGGGGASRDVSAEDSLYETVKEMKGDAGLANGTLGPPHEEPLPHAPGAPGGPSPPPPLMMNGHLTPTSSPPTPDRGPLVAGVEYASVDLNKKSRFSADLEARRRSPPATTPDPGREEEEEEKPPPVPDKVLDENENQRTLSDVMLQNGQVHSPGSPGSEGRSHGPSDSELYSTVVKPLQAEEEEEEEEEEDKEGDYSCIGDLRGLASESESESGFVFNDLYATVKDLYPLVPGDPIPGDPADPSDGGYETIRIPRGGDNDGQSEASVPVEPDYESVGELGLSRETSRL</sequence>
<dbReference type="RefSeq" id="XP_031442264.1">
    <property type="nucleotide sequence ID" value="XM_031586404.2"/>
</dbReference>
<feature type="compositionally biased region" description="Acidic residues" evidence="1">
    <location>
        <begin position="350"/>
        <end position="363"/>
    </location>
</feature>
<dbReference type="CTD" id="55824"/>
<accession>A0A6P8GSW4</accession>
<evidence type="ECO:0000256" key="1">
    <source>
        <dbReference type="SAM" id="MobiDB-lite"/>
    </source>
</evidence>
<feature type="compositionally biased region" description="Polar residues" evidence="1">
    <location>
        <begin position="307"/>
        <end position="322"/>
    </location>
</feature>
<reference evidence="3" key="1">
    <citation type="submission" date="2025-08" db="UniProtKB">
        <authorList>
            <consortium name="RefSeq"/>
        </authorList>
    </citation>
    <scope>IDENTIFICATION</scope>
</reference>
<dbReference type="PANTHER" id="PTHR16322:SF0">
    <property type="entry name" value="PHOSPHOPROTEIN ASSOCIATED WITH GLYCOSPHINGOLIPID-ENRICHED MICRODOMAINS 1"/>
    <property type="match status" value="1"/>
</dbReference>
<dbReference type="GO" id="GO:0050868">
    <property type="term" value="P:negative regulation of T cell activation"/>
    <property type="evidence" value="ECO:0007669"/>
    <property type="project" value="InterPro"/>
</dbReference>
<dbReference type="GeneID" id="105890376"/>
<dbReference type="OrthoDB" id="9874312at2759"/>
<protein>
    <submittedName>
        <fullName evidence="3">Phosphoprotein associated with glycosphingolipid-enriched microdomains 1</fullName>
    </submittedName>
</protein>
<evidence type="ECO:0000313" key="3">
    <source>
        <dbReference type="RefSeq" id="XP_031442264.1"/>
    </source>
</evidence>